<keyword evidence="3" id="KW-1185">Reference proteome</keyword>
<dbReference type="EMBL" id="JANBPK010001219">
    <property type="protein sequence ID" value="KAJ2924482.1"/>
    <property type="molecule type" value="Genomic_DNA"/>
</dbReference>
<feature type="compositionally biased region" description="Low complexity" evidence="1">
    <location>
        <begin position="292"/>
        <end position="301"/>
    </location>
</feature>
<evidence type="ECO:0000256" key="1">
    <source>
        <dbReference type="SAM" id="MobiDB-lite"/>
    </source>
</evidence>
<feature type="region of interest" description="Disordered" evidence="1">
    <location>
        <begin position="179"/>
        <end position="203"/>
    </location>
</feature>
<reference evidence="2" key="1">
    <citation type="submission" date="2022-06" db="EMBL/GenBank/DDBJ databases">
        <title>Genome Sequence of Candolleomyces eurysporus.</title>
        <authorList>
            <person name="Buettner E."/>
        </authorList>
    </citation>
    <scope>NUCLEOTIDE SEQUENCE</scope>
    <source>
        <strain evidence="2">VTCC 930004</strain>
    </source>
</reference>
<feature type="region of interest" description="Disordered" evidence="1">
    <location>
        <begin position="54"/>
        <end position="74"/>
    </location>
</feature>
<feature type="region of interest" description="Disordered" evidence="1">
    <location>
        <begin position="284"/>
        <end position="306"/>
    </location>
</feature>
<organism evidence="2 3">
    <name type="scientific">Candolleomyces eurysporus</name>
    <dbReference type="NCBI Taxonomy" id="2828524"/>
    <lineage>
        <taxon>Eukaryota</taxon>
        <taxon>Fungi</taxon>
        <taxon>Dikarya</taxon>
        <taxon>Basidiomycota</taxon>
        <taxon>Agaricomycotina</taxon>
        <taxon>Agaricomycetes</taxon>
        <taxon>Agaricomycetidae</taxon>
        <taxon>Agaricales</taxon>
        <taxon>Agaricineae</taxon>
        <taxon>Psathyrellaceae</taxon>
        <taxon>Candolleomyces</taxon>
    </lineage>
</organism>
<feature type="compositionally biased region" description="Low complexity" evidence="1">
    <location>
        <begin position="54"/>
        <end position="72"/>
    </location>
</feature>
<sequence>MCVGSCAKGCSSPPIPLFLPPVPSLHPPLLLNPILLLCNEPDYDGTGCVDKSAPTTKFTSTPSSPSAPPSTSQEWEAQFEEVIREFGKYSHSFELGLHQEQRQAETLAITRYQPPQRLPPCPSHELPVVGLGYDAYDRREYELLSPSSLSTTTFSSPDAFDRSKHELQLPFSLSQPACESDVADDADGASAVEDGGADEGERVRGPGAVERELVHGHPDLGVVRIIGIRPRLELDFGLGEGDEIVIDEWNSSPSQAQTPFNSPASKANSGSQPFIYSTLFAAPKHESDSDSNSATPAGNTTPTPPSSLAFLEEVDRWLAYIEKSLSQLERRHLRLNVA</sequence>
<proteinExistence type="predicted"/>
<comment type="caution">
    <text evidence="2">The sequence shown here is derived from an EMBL/GenBank/DDBJ whole genome shotgun (WGS) entry which is preliminary data.</text>
</comment>
<name>A0A9W8IXE1_9AGAR</name>
<dbReference type="OrthoDB" id="10525388at2759"/>
<protein>
    <submittedName>
        <fullName evidence="2">Uncharacterized protein</fullName>
    </submittedName>
</protein>
<dbReference type="AlphaFoldDB" id="A0A9W8IXE1"/>
<accession>A0A9W8IXE1</accession>
<gene>
    <name evidence="2" type="ORF">H1R20_g12624</name>
</gene>
<dbReference type="Proteomes" id="UP001140091">
    <property type="component" value="Unassembled WGS sequence"/>
</dbReference>
<evidence type="ECO:0000313" key="2">
    <source>
        <dbReference type="EMBL" id="KAJ2924482.1"/>
    </source>
</evidence>
<feature type="non-terminal residue" evidence="2">
    <location>
        <position position="1"/>
    </location>
</feature>
<evidence type="ECO:0000313" key="3">
    <source>
        <dbReference type="Proteomes" id="UP001140091"/>
    </source>
</evidence>